<dbReference type="Proteomes" id="UP000193224">
    <property type="component" value="Unassembled WGS sequence"/>
</dbReference>
<organism evidence="2 3">
    <name type="scientific">Roseovarius aestuarii</name>
    <dbReference type="NCBI Taxonomy" id="475083"/>
    <lineage>
        <taxon>Bacteria</taxon>
        <taxon>Pseudomonadati</taxon>
        <taxon>Pseudomonadota</taxon>
        <taxon>Alphaproteobacteria</taxon>
        <taxon>Rhodobacterales</taxon>
        <taxon>Roseobacteraceae</taxon>
        <taxon>Roseovarius</taxon>
    </lineage>
</organism>
<keyword evidence="1" id="KW-0732">Signal</keyword>
<dbReference type="AlphaFoldDB" id="A0A1X7BL38"/>
<dbReference type="RefSeq" id="WP_085798336.1">
    <property type="nucleotide sequence ID" value="NZ_FWXB01000001.1"/>
</dbReference>
<dbReference type="EMBL" id="FWXB01000001">
    <property type="protein sequence ID" value="SMC10361.1"/>
    <property type="molecule type" value="Genomic_DNA"/>
</dbReference>
<feature type="signal peptide" evidence="1">
    <location>
        <begin position="1"/>
        <end position="19"/>
    </location>
</feature>
<evidence type="ECO:0000313" key="3">
    <source>
        <dbReference type="Proteomes" id="UP000193224"/>
    </source>
</evidence>
<reference evidence="2 3" key="1">
    <citation type="submission" date="2017-03" db="EMBL/GenBank/DDBJ databases">
        <authorList>
            <person name="Afonso C.L."/>
            <person name="Miller P.J."/>
            <person name="Scott M.A."/>
            <person name="Spackman E."/>
            <person name="Goraichik I."/>
            <person name="Dimitrov K.M."/>
            <person name="Suarez D.L."/>
            <person name="Swayne D.E."/>
        </authorList>
    </citation>
    <scope>NUCLEOTIDE SEQUENCE [LARGE SCALE GENOMIC DNA]</scope>
    <source>
        <strain evidence="2 3">CECT 7745</strain>
    </source>
</reference>
<proteinExistence type="predicted"/>
<feature type="chain" id="PRO_5012214218" description="Transglutaminase-like domain-containing protein" evidence="1">
    <location>
        <begin position="20"/>
        <end position="204"/>
    </location>
</feature>
<keyword evidence="3" id="KW-1185">Reference proteome</keyword>
<name>A0A1X7BL38_9RHOB</name>
<accession>A0A1X7BL38</accession>
<sequence>MKIVASFLLLLTFIFNANAVLARSGPPAPGTEQDMAVLAQAILALGPEVSPEEAMRAARVTYSYTYQLAQEYEITDHPLVHNTKVNMGKKKRGLCWHWAHDIEARLKQENFQTLDLHRAIANSFNIRLEHSTAIISRKGDTFQHGIVLDPWRKGGVLFWSPTLEDRRYTWLPRKEVLVKKRELKRNKVKSAGNTRTGGLQSSNR</sequence>
<evidence type="ECO:0008006" key="4">
    <source>
        <dbReference type="Google" id="ProtNLM"/>
    </source>
</evidence>
<evidence type="ECO:0000256" key="1">
    <source>
        <dbReference type="SAM" id="SignalP"/>
    </source>
</evidence>
<protein>
    <recommendedName>
        <fullName evidence="4">Transglutaminase-like domain-containing protein</fullName>
    </recommendedName>
</protein>
<evidence type="ECO:0000313" key="2">
    <source>
        <dbReference type="EMBL" id="SMC10361.1"/>
    </source>
</evidence>
<gene>
    <name evidence="2" type="ORF">ROA7745_00167</name>
</gene>